<gene>
    <name evidence="1" type="ORF">KSP40_PGU021445</name>
</gene>
<keyword evidence="2" id="KW-1185">Reference proteome</keyword>
<dbReference type="EMBL" id="JBBWWR010000014">
    <property type="protein sequence ID" value="KAK8953552.1"/>
    <property type="molecule type" value="Genomic_DNA"/>
</dbReference>
<protein>
    <submittedName>
        <fullName evidence="1">Uncharacterized protein</fullName>
    </submittedName>
</protein>
<sequence length="63" mass="7500">MDLWTSCIQFASIAFRKEQTSQEKLLNDKLNTYKDVFFQELRKRSPARFSAIRLLPVKLLDCF</sequence>
<proteinExistence type="predicted"/>
<dbReference type="Proteomes" id="UP001412067">
    <property type="component" value="Unassembled WGS sequence"/>
</dbReference>
<reference evidence="1 2" key="1">
    <citation type="journal article" date="2022" name="Nat. Plants">
        <title>Genomes of leafy and leafless Platanthera orchids illuminate the evolution of mycoheterotrophy.</title>
        <authorList>
            <person name="Li M.H."/>
            <person name="Liu K.W."/>
            <person name="Li Z."/>
            <person name="Lu H.C."/>
            <person name="Ye Q.L."/>
            <person name="Zhang D."/>
            <person name="Wang J.Y."/>
            <person name="Li Y.F."/>
            <person name="Zhong Z.M."/>
            <person name="Liu X."/>
            <person name="Yu X."/>
            <person name="Liu D.K."/>
            <person name="Tu X.D."/>
            <person name="Liu B."/>
            <person name="Hao Y."/>
            <person name="Liao X.Y."/>
            <person name="Jiang Y.T."/>
            <person name="Sun W.H."/>
            <person name="Chen J."/>
            <person name="Chen Y.Q."/>
            <person name="Ai Y."/>
            <person name="Zhai J.W."/>
            <person name="Wu S.S."/>
            <person name="Zhou Z."/>
            <person name="Hsiao Y.Y."/>
            <person name="Wu W.L."/>
            <person name="Chen Y.Y."/>
            <person name="Lin Y.F."/>
            <person name="Hsu J.L."/>
            <person name="Li C.Y."/>
            <person name="Wang Z.W."/>
            <person name="Zhao X."/>
            <person name="Zhong W.Y."/>
            <person name="Ma X.K."/>
            <person name="Ma L."/>
            <person name="Huang J."/>
            <person name="Chen G.Z."/>
            <person name="Huang M.Z."/>
            <person name="Huang L."/>
            <person name="Peng D.H."/>
            <person name="Luo Y.B."/>
            <person name="Zou S.Q."/>
            <person name="Chen S.P."/>
            <person name="Lan S."/>
            <person name="Tsai W.C."/>
            <person name="Van de Peer Y."/>
            <person name="Liu Z.J."/>
        </authorList>
    </citation>
    <scope>NUCLEOTIDE SEQUENCE [LARGE SCALE GENOMIC DNA]</scope>
    <source>
        <strain evidence="1">Lor288</strain>
    </source>
</reference>
<accession>A0ABR2LYV3</accession>
<evidence type="ECO:0000313" key="1">
    <source>
        <dbReference type="EMBL" id="KAK8953552.1"/>
    </source>
</evidence>
<organism evidence="1 2">
    <name type="scientific">Platanthera guangdongensis</name>
    <dbReference type="NCBI Taxonomy" id="2320717"/>
    <lineage>
        <taxon>Eukaryota</taxon>
        <taxon>Viridiplantae</taxon>
        <taxon>Streptophyta</taxon>
        <taxon>Embryophyta</taxon>
        <taxon>Tracheophyta</taxon>
        <taxon>Spermatophyta</taxon>
        <taxon>Magnoliopsida</taxon>
        <taxon>Liliopsida</taxon>
        <taxon>Asparagales</taxon>
        <taxon>Orchidaceae</taxon>
        <taxon>Orchidoideae</taxon>
        <taxon>Orchideae</taxon>
        <taxon>Orchidinae</taxon>
        <taxon>Platanthera</taxon>
    </lineage>
</organism>
<evidence type="ECO:0000313" key="2">
    <source>
        <dbReference type="Proteomes" id="UP001412067"/>
    </source>
</evidence>
<comment type="caution">
    <text evidence="1">The sequence shown here is derived from an EMBL/GenBank/DDBJ whole genome shotgun (WGS) entry which is preliminary data.</text>
</comment>
<name>A0ABR2LYV3_9ASPA</name>